<reference evidence="1" key="2">
    <citation type="submission" date="2012-08" db="EMBL/GenBank/DDBJ databases">
        <title>Gene luxS is associated to oxidative stress resistance in Deinococcus sp. UDEC-P1.</title>
        <authorList>
            <person name="Fernandez-Bunster G."/>
            <person name="Barros J."/>
            <person name="Martinez M."/>
            <person name="Gonzalez C."/>
        </authorList>
    </citation>
    <scope>NUCLEOTIDE SEQUENCE</scope>
    <source>
        <strain evidence="1">UDEC-P1</strain>
    </source>
</reference>
<reference evidence="1" key="1">
    <citation type="submission" date="2012-06" db="EMBL/GenBank/DDBJ databases">
        <authorList>
            <person name="Fernandez G."/>
        </authorList>
    </citation>
    <scope>NUCLEOTIDE SEQUENCE</scope>
    <source>
        <strain evidence="1">UDEC-P1</strain>
    </source>
</reference>
<accession>J7QLS7</accession>
<dbReference type="EMBL" id="HE863771">
    <property type="protein sequence ID" value="CCI79377.1"/>
    <property type="molecule type" value="Genomic_DNA"/>
</dbReference>
<proteinExistence type="predicted"/>
<name>J7QLS7_9DEIO</name>
<organism evidence="1">
    <name type="scientific">Deinococcus sp. UDEC-P1</name>
    <dbReference type="NCBI Taxonomy" id="1202129"/>
    <lineage>
        <taxon>Bacteria</taxon>
        <taxon>Thermotogati</taxon>
        <taxon>Deinococcota</taxon>
        <taxon>Deinococci</taxon>
        <taxon>Deinococcales</taxon>
        <taxon>Deinococcaceae</taxon>
        <taxon>Deinococcus</taxon>
    </lineage>
</organism>
<feature type="non-terminal residue" evidence="1">
    <location>
        <position position="1"/>
    </location>
</feature>
<feature type="non-terminal residue" evidence="1">
    <location>
        <position position="37"/>
    </location>
</feature>
<sequence length="37" mass="4158">PRPSLTGLDGQARQGFGVPFWWRRPRRALRGGRSPPA</sequence>
<protein>
    <submittedName>
        <fullName evidence="1">Putative autoinducer-2 receptor</fullName>
    </submittedName>
</protein>
<dbReference type="AlphaFoldDB" id="J7QLS7"/>
<gene>
    <name evidence="1" type="primary">ai2r</name>
</gene>
<evidence type="ECO:0000313" key="1">
    <source>
        <dbReference type="EMBL" id="CCI79377.1"/>
    </source>
</evidence>
<keyword evidence="1" id="KW-0675">Receptor</keyword>